<dbReference type="InterPro" id="IPR045882">
    <property type="entry name" value="GPT1/2"/>
</dbReference>
<feature type="region of interest" description="Disordered" evidence="1">
    <location>
        <begin position="189"/>
        <end position="374"/>
    </location>
</feature>
<feature type="compositionally biased region" description="Polar residues" evidence="1">
    <location>
        <begin position="68"/>
        <end position="87"/>
    </location>
</feature>
<feature type="region of interest" description="Disordered" evidence="1">
    <location>
        <begin position="1028"/>
        <end position="1052"/>
    </location>
</feature>
<feature type="region of interest" description="Disordered" evidence="1">
    <location>
        <begin position="1"/>
        <end position="92"/>
    </location>
</feature>
<feature type="compositionally biased region" description="Polar residues" evidence="1">
    <location>
        <begin position="18"/>
        <end position="27"/>
    </location>
</feature>
<sequence>MEKDLLDISGEDEDNWLLKNTPNRGVTSFSGGSSRRERSYFDCSPLEIPRSSRAVPPRPPFSPIGRVTGNNMVEQPSSFGKENNSGNKVELPKLSVERQQMKKKKKNAGFNLRKSLAWDRAFSTEEGVLDSDELSKITQGLLPAIQEEFRESTSASKCTSVSPGLQALEENLFNDLPVNSKKREKKFLSGTVSKYASPSKAQSSKHASPSKPQSSLAQKKVISAQDVRSGSKRSGCPRPPPSSSLKRPANVHTTTQRRRELSFSKVSTTISDSLTVANNMKRTTQSPSKPKLSQFTQSKNSQRSLESVSFSKSTSNTKSKTKSSVASKSSIPKPSLKQARRNVISKTSEVPSVSHSQSSVVGKSNDGPMTSSDVAMLGHASSLDSDVITMDTSLVQSSCGKVGNTQSAVSRLGKPSGLRAPSPSIGYFSQSDSQPSHSAGDIHSQPSRSDVCSASRVSLIPTFNKPQVSEKVPGVNSKSGIKNIGSSVSAASLSAQSKFVKPSQERVKVDLKNTREIESEAASCSLSSQINERLQHPCIIQGDTGKLALDDVDSFTSEKVSTAKCEKVQSNSELPPSGCKKNVQDGHMSDDNRDEERKTCRSVEDYCALPLKHCPIFKDSMDSPVQGPSADELTLFNNCSQSKASNAGEEDICTTNDFSGDLATLDVHGQPLSECVHPENEDEISPLLSGEKDALIVNHSSENVVKQHEVVDTSTAGPVFLGDFASVKSDVDDLSSSENPLCFTESVFVSSGPAEAPVCVQSPCNHLEENAALTSILCDHNMVCDGKAALETEKKIEVSDVSDSTETCEADFTGSYSDCKDWLRESEEQHFSCQLVHEVKEGVKEIYILTRNERAESGPDMQIDYFTGSLDVEQEMEQVELLMPSPAEFRNENKPLGSSHEPFPERLTSEEQKQYNCSSVAVTPDVKAGCELKQTDQLRTSDVFSPAKDASAAVFSYSNKELEDYSELEDMDLVTESDSDEEPEEIMELREVHLATEPELISNLDEFSVTDILNQEYPEVETIHTASDLSGQTKTLPSGNISSSASTYGDHKRLDEDTKISRISEGMSKEDSTSGRIEHYYVGKAKIQTDTEKSFNAHVTNQDLGSHEEEEVQVVKISPDLVTFATGEEESGTLVPMDEAFSVKDDMQPNEFNLLSDDTLTSESNGDRASESSSSCTCSSDGIPLDAKLEKKPDPIIVKPPNAVPFSDEWLAAIEAAGEEILTLKSGRVQHSPTDKSSPEPSPWSPVKKKNNQGVGPYDCTKYTNKGLPPVLD</sequence>
<name>A0A1J3HU44_NOCCA</name>
<feature type="region of interest" description="Disordered" evidence="1">
    <location>
        <begin position="1224"/>
        <end position="1273"/>
    </location>
</feature>
<dbReference type="GO" id="GO:0008017">
    <property type="term" value="F:microtubule binding"/>
    <property type="evidence" value="ECO:0007669"/>
    <property type="project" value="InterPro"/>
</dbReference>
<feature type="compositionally biased region" description="Low complexity" evidence="1">
    <location>
        <begin position="1171"/>
        <end position="1180"/>
    </location>
</feature>
<feature type="region of interest" description="Disordered" evidence="1">
    <location>
        <begin position="567"/>
        <end position="596"/>
    </location>
</feature>
<dbReference type="AlphaFoldDB" id="A0A1J3HU44"/>
<feature type="compositionally biased region" description="Polar residues" evidence="1">
    <location>
        <begin position="264"/>
        <end position="306"/>
    </location>
</feature>
<evidence type="ECO:0000256" key="1">
    <source>
        <dbReference type="SAM" id="MobiDB-lite"/>
    </source>
</evidence>
<feature type="compositionally biased region" description="Polar residues" evidence="1">
    <location>
        <begin position="190"/>
        <end position="217"/>
    </location>
</feature>
<feature type="compositionally biased region" description="Polar residues" evidence="1">
    <location>
        <begin position="399"/>
        <end position="409"/>
    </location>
</feature>
<dbReference type="PANTHER" id="PTHR33737:SF19">
    <property type="entry name" value="BNAA10G12980D PROTEIN"/>
    <property type="match status" value="1"/>
</dbReference>
<feature type="compositionally biased region" description="Polar residues" evidence="1">
    <location>
        <begin position="1028"/>
        <end position="1047"/>
    </location>
</feature>
<feature type="compositionally biased region" description="Low complexity" evidence="1">
    <location>
        <begin position="348"/>
        <end position="364"/>
    </location>
</feature>
<evidence type="ECO:0000313" key="2">
    <source>
        <dbReference type="EMBL" id="JAU71735.1"/>
    </source>
</evidence>
<protein>
    <submittedName>
        <fullName evidence="2">Uncharacterized protein</fullName>
    </submittedName>
</protein>
<dbReference type="EMBL" id="GEVL01005606">
    <property type="protein sequence ID" value="JAU71735.1"/>
    <property type="molecule type" value="Transcribed_RNA"/>
</dbReference>
<proteinExistence type="predicted"/>
<feature type="compositionally biased region" description="Low complexity" evidence="1">
    <location>
        <begin position="307"/>
        <end position="335"/>
    </location>
</feature>
<dbReference type="PANTHER" id="PTHR33737">
    <property type="entry name" value="OS05G0121800 PROTEIN"/>
    <property type="match status" value="1"/>
</dbReference>
<feature type="compositionally biased region" description="Polar residues" evidence="1">
    <location>
        <begin position="427"/>
        <end position="437"/>
    </location>
</feature>
<feature type="region of interest" description="Disordered" evidence="1">
    <location>
        <begin position="1156"/>
        <end position="1184"/>
    </location>
</feature>
<organism evidence="2">
    <name type="scientific">Noccaea caerulescens</name>
    <name type="common">Alpine penny-cress</name>
    <name type="synonym">Thlaspi caerulescens</name>
    <dbReference type="NCBI Taxonomy" id="107243"/>
    <lineage>
        <taxon>Eukaryota</taxon>
        <taxon>Viridiplantae</taxon>
        <taxon>Streptophyta</taxon>
        <taxon>Embryophyta</taxon>
        <taxon>Tracheophyta</taxon>
        <taxon>Spermatophyta</taxon>
        <taxon>Magnoliopsida</taxon>
        <taxon>eudicotyledons</taxon>
        <taxon>Gunneridae</taxon>
        <taxon>Pentapetalae</taxon>
        <taxon>rosids</taxon>
        <taxon>malvids</taxon>
        <taxon>Brassicales</taxon>
        <taxon>Brassicaceae</taxon>
        <taxon>Coluteocarpeae</taxon>
        <taxon>Noccaea</taxon>
    </lineage>
</organism>
<feature type="region of interest" description="Disordered" evidence="1">
    <location>
        <begin position="399"/>
        <end position="450"/>
    </location>
</feature>
<reference evidence="2" key="1">
    <citation type="submission" date="2016-07" db="EMBL/GenBank/DDBJ databases">
        <title>De novo transcriptome assembly of four accessions of the metal hyperaccumulator plant Noccaea caerulescens.</title>
        <authorList>
            <person name="Blande D."/>
            <person name="Halimaa P."/>
            <person name="Tervahauta A.I."/>
            <person name="Aarts M.G."/>
            <person name="Karenlampi S.O."/>
        </authorList>
    </citation>
    <scope>NUCLEOTIDE SEQUENCE</scope>
</reference>
<gene>
    <name evidence="2" type="ORF">LE_TR1029_c0_g1_i1_g.2761</name>
</gene>
<accession>A0A1J3HU44</accession>
<feature type="compositionally biased region" description="Basic and acidic residues" evidence="1">
    <location>
        <begin position="582"/>
        <end position="596"/>
    </location>
</feature>